<keyword evidence="2" id="KW-1185">Reference proteome</keyword>
<gene>
    <name evidence="1" type="ORF">J4G45_06095</name>
</gene>
<sequence length="64" mass="7193">MHIVMKTSDALAIFKTKVRIAQEIGITKQAVSQWGETVPDESALKLLRKKPEIPHREVSEKIPA</sequence>
<dbReference type="Proteomes" id="UP000663954">
    <property type="component" value="Chromosome"/>
</dbReference>
<proteinExistence type="predicted"/>
<protein>
    <recommendedName>
        <fullName evidence="3">Cro/Cl family transcriptional regulator</fullName>
    </recommendedName>
</protein>
<dbReference type="InterPro" id="IPR010982">
    <property type="entry name" value="Lambda_DNA-bd_dom_sf"/>
</dbReference>
<dbReference type="SUPFAM" id="SSF47413">
    <property type="entry name" value="lambda repressor-like DNA-binding domains"/>
    <property type="match status" value="1"/>
</dbReference>
<evidence type="ECO:0000313" key="2">
    <source>
        <dbReference type="Proteomes" id="UP000663954"/>
    </source>
</evidence>
<dbReference type="GeneID" id="64223492"/>
<reference evidence="1 2" key="1">
    <citation type="journal article" date="2020" name="Front. Cell. Infect. Microbiol.">
        <title>Characterization of Three Porcine Acinetobacter towneri Strains Co-Harboring tet(X3) and bla OXA-58.</title>
        <authorList>
            <person name="Ma J."/>
            <person name="Wang J."/>
            <person name="Feng J."/>
            <person name="Liu Y."/>
            <person name="Yang B."/>
            <person name="Li R."/>
            <person name="Bai L."/>
            <person name="He T."/>
            <person name="Wang X."/>
            <person name="Yang Z."/>
        </authorList>
    </citation>
    <scope>NUCLEOTIDE SEQUENCE [LARGE SCALE GENOMIC DNA]</scope>
    <source>
        <strain evidence="1 2">GX5</strain>
    </source>
</reference>
<dbReference type="EMBL" id="CP071770">
    <property type="protein sequence ID" value="QTD62724.1"/>
    <property type="molecule type" value="Genomic_DNA"/>
</dbReference>
<dbReference type="Pfam" id="PF14549">
    <property type="entry name" value="P22_Cro"/>
    <property type="match status" value="1"/>
</dbReference>
<name>A0ABX7TJB2_9GAMM</name>
<dbReference type="Gene3D" id="1.10.260.40">
    <property type="entry name" value="lambda repressor-like DNA-binding domains"/>
    <property type="match status" value="1"/>
</dbReference>
<evidence type="ECO:0008006" key="3">
    <source>
        <dbReference type="Google" id="ProtNLM"/>
    </source>
</evidence>
<dbReference type="RefSeq" id="WP_179995573.1">
    <property type="nucleotide sequence ID" value="NZ_CP071766.1"/>
</dbReference>
<organism evidence="1 2">
    <name type="scientific">Acinetobacter towneri</name>
    <dbReference type="NCBI Taxonomy" id="202956"/>
    <lineage>
        <taxon>Bacteria</taxon>
        <taxon>Pseudomonadati</taxon>
        <taxon>Pseudomonadota</taxon>
        <taxon>Gammaproteobacteria</taxon>
        <taxon>Moraxellales</taxon>
        <taxon>Moraxellaceae</taxon>
        <taxon>Acinetobacter</taxon>
    </lineage>
</organism>
<evidence type="ECO:0000313" key="1">
    <source>
        <dbReference type="EMBL" id="QTD62724.1"/>
    </source>
</evidence>
<accession>A0ABX7TJB2</accession>